<dbReference type="InterPro" id="IPR000713">
    <property type="entry name" value="Mur_ligase_N"/>
</dbReference>
<evidence type="ECO:0000256" key="9">
    <source>
        <dbReference type="ARBA" id="ARBA00023316"/>
    </source>
</evidence>
<dbReference type="GO" id="GO:0009252">
    <property type="term" value="P:peptidoglycan biosynthetic process"/>
    <property type="evidence" value="ECO:0007669"/>
    <property type="project" value="UniProtKB-UniRule"/>
</dbReference>
<dbReference type="Pfam" id="PF08245">
    <property type="entry name" value="Mur_ligase_M"/>
    <property type="match status" value="1"/>
</dbReference>
<keyword evidence="1 10" id="KW-0963">Cytoplasm</keyword>
<dbReference type="SUPFAM" id="SSF53623">
    <property type="entry name" value="MurD-like peptide ligases, catalytic domain"/>
    <property type="match status" value="1"/>
</dbReference>
<evidence type="ECO:0000256" key="2">
    <source>
        <dbReference type="ARBA" id="ARBA00022598"/>
    </source>
</evidence>
<evidence type="ECO:0000313" key="16">
    <source>
        <dbReference type="Proteomes" id="UP000451233"/>
    </source>
</evidence>
<evidence type="ECO:0000256" key="10">
    <source>
        <dbReference type="HAMAP-Rule" id="MF_02019"/>
    </source>
</evidence>
<dbReference type="SUPFAM" id="SSF63418">
    <property type="entry name" value="MurE/MurF N-terminal domain"/>
    <property type="match status" value="1"/>
</dbReference>
<keyword evidence="4 10" id="KW-0547">Nucleotide-binding</keyword>
<dbReference type="UniPathway" id="UPA00219"/>
<keyword evidence="5 10" id="KW-0067">ATP-binding</keyword>
<comment type="function">
    <text evidence="10 11">Involved in cell wall formation. Catalyzes the final step in the synthesis of UDP-N-acetylmuramoyl-pentapeptide, the precursor of murein.</text>
</comment>
<protein>
    <recommendedName>
        <fullName evidence="10 11">UDP-N-acetylmuramoyl-tripeptide--D-alanyl-D-alanine ligase</fullName>
        <ecNumber evidence="10 11">6.3.2.10</ecNumber>
    </recommendedName>
    <alternativeName>
        <fullName evidence="10">D-alanyl-D-alanine-adding enzyme</fullName>
    </alternativeName>
</protein>
<dbReference type="InterPro" id="IPR036565">
    <property type="entry name" value="Mur-like_cat_sf"/>
</dbReference>
<evidence type="ECO:0000256" key="4">
    <source>
        <dbReference type="ARBA" id="ARBA00022741"/>
    </source>
</evidence>
<keyword evidence="9 10" id="KW-0961">Cell wall biogenesis/degradation</keyword>
<feature type="domain" description="Mur ligase N-terminal catalytic" evidence="12">
    <location>
        <begin position="16"/>
        <end position="83"/>
    </location>
</feature>
<sequence length="437" mass="47646">MDIQSLYRIYSQYPVICTDTRKITAGCLFFALKGENFNANEFAAEAIRSGAAYAVIDEEACRESDRFILVPDVLTALQDLARYHRAQLSIPFIGITGTNGKTTTKELINSVLSQKYTTLATQGNLNNHIGVPLTVLSIGDEVELAVIEMGANHQKEIEFLCSIAQPTHGLITNVGKAHLEGFGGFEGVKRTKGELYQYLSATGGTVFIQSGNAHLIEMSRTANVENAVRYGQLDGDLVTGKLRSSDPFLVVEWSYPQETGFNAYVVSSNLTGTYNLENVLAAIAMGTWFKLSPEEINTGIESYHPSNNRSQIVETASNRLICDYYNANPGSMIVALDNLASLKGARKAMILGDMFELGDESDAEHKAVFEKAMSVSAERRIFVGEAFFKLSGTTADAVFYKTTPEAKEALEKQPIQGATILIKGSRGMKLEVLAGLL</sequence>
<feature type="domain" description="Mur ligase C-terminal" evidence="13">
    <location>
        <begin position="309"/>
        <end position="426"/>
    </location>
</feature>
<dbReference type="InterPro" id="IPR013221">
    <property type="entry name" value="Mur_ligase_cen"/>
</dbReference>
<keyword evidence="16" id="KW-1185">Reference proteome</keyword>
<dbReference type="InterPro" id="IPR036615">
    <property type="entry name" value="Mur_ligase_C_dom_sf"/>
</dbReference>
<dbReference type="Gene3D" id="3.40.1390.10">
    <property type="entry name" value="MurE/MurF, N-terminal domain"/>
    <property type="match status" value="1"/>
</dbReference>
<evidence type="ECO:0000313" key="15">
    <source>
        <dbReference type="EMBL" id="MXV14352.1"/>
    </source>
</evidence>
<dbReference type="PROSITE" id="PS01011">
    <property type="entry name" value="FOLYLPOLYGLU_SYNT_1"/>
    <property type="match status" value="1"/>
</dbReference>
<dbReference type="GO" id="GO:0004326">
    <property type="term" value="F:tetrahydrofolylpolyglutamate synthase activity"/>
    <property type="evidence" value="ECO:0007669"/>
    <property type="project" value="InterPro"/>
</dbReference>
<keyword evidence="8 10" id="KW-0131">Cell cycle</keyword>
<dbReference type="GO" id="GO:0047480">
    <property type="term" value="F:UDP-N-acetylmuramoyl-tripeptide-D-alanyl-D-alanine ligase activity"/>
    <property type="evidence" value="ECO:0007669"/>
    <property type="project" value="UniProtKB-UniRule"/>
</dbReference>
<name>A0A7K1XTP9_9SPHI</name>
<dbReference type="Gene3D" id="3.90.190.20">
    <property type="entry name" value="Mur ligase, C-terminal domain"/>
    <property type="match status" value="1"/>
</dbReference>
<comment type="pathway">
    <text evidence="10 11">Cell wall biogenesis; peptidoglycan biosynthesis.</text>
</comment>
<dbReference type="InterPro" id="IPR051046">
    <property type="entry name" value="MurCDEF_CellWall_CoF430Synth"/>
</dbReference>
<keyword evidence="6 10" id="KW-0133">Cell shape</keyword>
<dbReference type="NCBIfam" id="TIGR01143">
    <property type="entry name" value="murF"/>
    <property type="match status" value="1"/>
</dbReference>
<reference evidence="15 16" key="1">
    <citation type="submission" date="2019-11" db="EMBL/GenBank/DDBJ databases">
        <title>Pedobacter sp. HMF7056 Genome sequencing and assembly.</title>
        <authorList>
            <person name="Kang H."/>
            <person name="Kim H."/>
            <person name="Joh K."/>
        </authorList>
    </citation>
    <scope>NUCLEOTIDE SEQUENCE [LARGE SCALE GENOMIC DNA]</scope>
    <source>
        <strain evidence="15 16">HMF7056</strain>
    </source>
</reference>
<dbReference type="EC" id="6.3.2.10" evidence="10 11"/>
<accession>A0A7K1XTP9</accession>
<dbReference type="Pfam" id="PF02875">
    <property type="entry name" value="Mur_ligase_C"/>
    <property type="match status" value="1"/>
</dbReference>
<evidence type="ECO:0000259" key="13">
    <source>
        <dbReference type="Pfam" id="PF02875"/>
    </source>
</evidence>
<feature type="domain" description="Mur ligase central" evidence="14">
    <location>
        <begin position="95"/>
        <end position="285"/>
    </location>
</feature>
<dbReference type="EMBL" id="WVHS01000001">
    <property type="protein sequence ID" value="MXV14352.1"/>
    <property type="molecule type" value="Genomic_DNA"/>
</dbReference>
<evidence type="ECO:0000256" key="8">
    <source>
        <dbReference type="ARBA" id="ARBA00023306"/>
    </source>
</evidence>
<evidence type="ECO:0000256" key="7">
    <source>
        <dbReference type="ARBA" id="ARBA00022984"/>
    </source>
</evidence>
<dbReference type="InterPro" id="IPR004101">
    <property type="entry name" value="Mur_ligase_C"/>
</dbReference>
<keyword evidence="7 10" id="KW-0573">Peptidoglycan synthesis</keyword>
<dbReference type="GO" id="GO:0005737">
    <property type="term" value="C:cytoplasm"/>
    <property type="evidence" value="ECO:0007669"/>
    <property type="project" value="UniProtKB-SubCell"/>
</dbReference>
<evidence type="ECO:0000256" key="6">
    <source>
        <dbReference type="ARBA" id="ARBA00022960"/>
    </source>
</evidence>
<dbReference type="GO" id="GO:0008360">
    <property type="term" value="P:regulation of cell shape"/>
    <property type="evidence" value="ECO:0007669"/>
    <property type="project" value="UniProtKB-KW"/>
</dbReference>
<evidence type="ECO:0000256" key="1">
    <source>
        <dbReference type="ARBA" id="ARBA00022490"/>
    </source>
</evidence>
<feature type="binding site" evidence="10">
    <location>
        <begin position="97"/>
        <end position="103"/>
    </location>
    <ligand>
        <name>ATP</name>
        <dbReference type="ChEBI" id="CHEBI:30616"/>
    </ligand>
</feature>
<evidence type="ECO:0000259" key="12">
    <source>
        <dbReference type="Pfam" id="PF01225"/>
    </source>
</evidence>
<dbReference type="GO" id="GO:0051301">
    <property type="term" value="P:cell division"/>
    <property type="evidence" value="ECO:0007669"/>
    <property type="project" value="UniProtKB-KW"/>
</dbReference>
<dbReference type="Proteomes" id="UP000451233">
    <property type="component" value="Unassembled WGS sequence"/>
</dbReference>
<organism evidence="15 16">
    <name type="scientific">Hufsiella ginkgonis</name>
    <dbReference type="NCBI Taxonomy" id="2695274"/>
    <lineage>
        <taxon>Bacteria</taxon>
        <taxon>Pseudomonadati</taxon>
        <taxon>Bacteroidota</taxon>
        <taxon>Sphingobacteriia</taxon>
        <taxon>Sphingobacteriales</taxon>
        <taxon>Sphingobacteriaceae</taxon>
        <taxon>Hufsiella</taxon>
    </lineage>
</organism>
<comment type="caution">
    <text evidence="15">The sequence shown here is derived from an EMBL/GenBank/DDBJ whole genome shotgun (WGS) entry which is preliminary data.</text>
</comment>
<dbReference type="SUPFAM" id="SSF53244">
    <property type="entry name" value="MurD-like peptide ligases, peptide-binding domain"/>
    <property type="match status" value="1"/>
</dbReference>
<dbReference type="Gene3D" id="3.40.1190.10">
    <property type="entry name" value="Mur-like, catalytic domain"/>
    <property type="match status" value="1"/>
</dbReference>
<dbReference type="AlphaFoldDB" id="A0A7K1XTP9"/>
<evidence type="ECO:0000256" key="11">
    <source>
        <dbReference type="RuleBase" id="RU004136"/>
    </source>
</evidence>
<comment type="catalytic activity">
    <reaction evidence="10 11">
        <text>D-alanyl-D-alanine + UDP-N-acetyl-alpha-D-muramoyl-L-alanyl-gamma-D-glutamyl-meso-2,6-diaminopimelate + ATP = UDP-N-acetyl-alpha-D-muramoyl-L-alanyl-gamma-D-glutamyl-meso-2,6-diaminopimeloyl-D-alanyl-D-alanine + ADP + phosphate + H(+)</text>
        <dbReference type="Rhea" id="RHEA:28374"/>
        <dbReference type="ChEBI" id="CHEBI:15378"/>
        <dbReference type="ChEBI" id="CHEBI:30616"/>
        <dbReference type="ChEBI" id="CHEBI:43474"/>
        <dbReference type="ChEBI" id="CHEBI:57822"/>
        <dbReference type="ChEBI" id="CHEBI:61386"/>
        <dbReference type="ChEBI" id="CHEBI:83905"/>
        <dbReference type="ChEBI" id="CHEBI:456216"/>
        <dbReference type="EC" id="6.3.2.10"/>
    </reaction>
</comment>
<dbReference type="InterPro" id="IPR035911">
    <property type="entry name" value="MurE/MurF_N"/>
</dbReference>
<dbReference type="PANTHER" id="PTHR43024">
    <property type="entry name" value="UDP-N-ACETYLMURAMOYL-TRIPEPTIDE--D-ALANYL-D-ALANINE LIGASE"/>
    <property type="match status" value="1"/>
</dbReference>
<dbReference type="GO" id="GO:0071555">
    <property type="term" value="P:cell wall organization"/>
    <property type="evidence" value="ECO:0007669"/>
    <property type="project" value="UniProtKB-KW"/>
</dbReference>
<keyword evidence="3 10" id="KW-0132">Cell division</keyword>
<evidence type="ECO:0000256" key="3">
    <source>
        <dbReference type="ARBA" id="ARBA00022618"/>
    </source>
</evidence>
<dbReference type="InterPro" id="IPR005863">
    <property type="entry name" value="UDP-N-AcMur_synth"/>
</dbReference>
<evidence type="ECO:0000259" key="14">
    <source>
        <dbReference type="Pfam" id="PF08245"/>
    </source>
</evidence>
<comment type="subcellular location">
    <subcellularLocation>
        <location evidence="10 11">Cytoplasm</location>
    </subcellularLocation>
</comment>
<dbReference type="PANTHER" id="PTHR43024:SF1">
    <property type="entry name" value="UDP-N-ACETYLMURAMOYL-TRIPEPTIDE--D-ALANYL-D-ALANINE LIGASE"/>
    <property type="match status" value="1"/>
</dbReference>
<comment type="similarity">
    <text evidence="10">Belongs to the MurCDEF family. MurF subfamily.</text>
</comment>
<evidence type="ECO:0000256" key="5">
    <source>
        <dbReference type="ARBA" id="ARBA00022840"/>
    </source>
</evidence>
<gene>
    <name evidence="10 15" type="primary">murF</name>
    <name evidence="15" type="ORF">GS398_03510</name>
</gene>
<proteinExistence type="inferred from homology"/>
<dbReference type="InterPro" id="IPR018109">
    <property type="entry name" value="Folylpolyglutamate_synth_CS"/>
</dbReference>
<dbReference type="HAMAP" id="MF_02019">
    <property type="entry name" value="MurF"/>
    <property type="match status" value="1"/>
</dbReference>
<keyword evidence="2 10" id="KW-0436">Ligase</keyword>
<dbReference type="Pfam" id="PF01225">
    <property type="entry name" value="Mur_ligase"/>
    <property type="match status" value="1"/>
</dbReference>
<dbReference type="GO" id="GO:0005524">
    <property type="term" value="F:ATP binding"/>
    <property type="evidence" value="ECO:0007669"/>
    <property type="project" value="UniProtKB-UniRule"/>
</dbReference>